<accession>A0A9D4JQ91</accession>
<dbReference type="InterPro" id="IPR003124">
    <property type="entry name" value="WH2_dom"/>
</dbReference>
<feature type="compositionally biased region" description="Polar residues" evidence="1">
    <location>
        <begin position="419"/>
        <end position="429"/>
    </location>
</feature>
<name>A0A9D4JQ91_DREPO</name>
<organism evidence="4 5">
    <name type="scientific">Dreissena polymorpha</name>
    <name type="common">Zebra mussel</name>
    <name type="synonym">Mytilus polymorpha</name>
    <dbReference type="NCBI Taxonomy" id="45954"/>
    <lineage>
        <taxon>Eukaryota</taxon>
        <taxon>Metazoa</taxon>
        <taxon>Spiralia</taxon>
        <taxon>Lophotrochozoa</taxon>
        <taxon>Mollusca</taxon>
        <taxon>Bivalvia</taxon>
        <taxon>Autobranchia</taxon>
        <taxon>Heteroconchia</taxon>
        <taxon>Euheterodonta</taxon>
        <taxon>Imparidentia</taxon>
        <taxon>Neoheterodontei</taxon>
        <taxon>Myida</taxon>
        <taxon>Dreissenoidea</taxon>
        <taxon>Dreissenidae</taxon>
        <taxon>Dreissena</taxon>
    </lineage>
</organism>
<dbReference type="PROSITE" id="PS51082">
    <property type="entry name" value="WH2"/>
    <property type="match status" value="1"/>
</dbReference>
<reference evidence="4" key="2">
    <citation type="submission" date="2020-11" db="EMBL/GenBank/DDBJ databases">
        <authorList>
            <person name="McCartney M.A."/>
            <person name="Auch B."/>
            <person name="Kono T."/>
            <person name="Mallez S."/>
            <person name="Becker A."/>
            <person name="Gohl D.M."/>
            <person name="Silverstein K.A.T."/>
            <person name="Koren S."/>
            <person name="Bechman K.B."/>
            <person name="Herman A."/>
            <person name="Abrahante J.E."/>
            <person name="Garbe J."/>
        </authorList>
    </citation>
    <scope>NUCLEOTIDE SEQUENCE</scope>
    <source>
        <strain evidence="4">Duluth1</strain>
        <tissue evidence="4">Whole animal</tissue>
    </source>
</reference>
<dbReference type="Proteomes" id="UP000828390">
    <property type="component" value="Unassembled WGS sequence"/>
</dbReference>
<sequence>MDFETFLKDYIWVPIILGALLLLLLIILICYCCKRQRRSLEYIPLISNEASKEQTRMKQPDMNLRQRIEFEKSQKQKALHTNAWLNAQYHLRMHPQFSDLRQLSPLGGRLNKNWFQITQTRYGNQLLMTMVAKPSGMVAPFTVKWGNTIRDMLELLQHPYIYPLFDIEFMVDQDLVVVKHLQCSRGSLKDLIYQCNYLDPWRTKYKVKKKGLSFSKIRTYGKQILAALIFMEEKGFPPHGHVHAGNVAVDSNCCRLMGCESSLIGEGPRIYPLVQKKIRRSPKAIDIVCFGHLLYEMSVGVELDTAHPEPRHLSQCRNPDIVAILNFIFPEDKKYPTLKEVDEHSFFSGVRLSALEAFPFARINLSKDMRNLVKAINRREPIQTRKKEKMSRSSSVVTGLNPDIEEVNMTAVNHVQGSVSMSSEAFPSNQAPPRPASPPSGLAPPLPPGFAPPPPPPPGFGFPPPPPPASSAPTGSTKSRSALLGDIQKGMRLKRTETNDRSAPNV</sequence>
<dbReference type="SMART" id="SM00246">
    <property type="entry name" value="WH2"/>
    <property type="match status" value="1"/>
</dbReference>
<evidence type="ECO:0000256" key="2">
    <source>
        <dbReference type="SAM" id="Phobius"/>
    </source>
</evidence>
<feature type="region of interest" description="Disordered" evidence="1">
    <location>
        <begin position="419"/>
        <end position="506"/>
    </location>
</feature>
<keyword evidence="2" id="KW-1133">Transmembrane helix</keyword>
<dbReference type="InterPro" id="IPR011009">
    <property type="entry name" value="Kinase-like_dom_sf"/>
</dbReference>
<proteinExistence type="predicted"/>
<keyword evidence="2" id="KW-0812">Transmembrane</keyword>
<feature type="compositionally biased region" description="Pro residues" evidence="1">
    <location>
        <begin position="430"/>
        <end position="470"/>
    </location>
</feature>
<feature type="region of interest" description="Disordered" evidence="1">
    <location>
        <begin position="383"/>
        <end position="402"/>
    </location>
</feature>
<comment type="caution">
    <text evidence="4">The sequence shown here is derived from an EMBL/GenBank/DDBJ whole genome shotgun (WGS) entry which is preliminary data.</text>
</comment>
<evidence type="ECO:0000259" key="3">
    <source>
        <dbReference type="PROSITE" id="PS51082"/>
    </source>
</evidence>
<dbReference type="EMBL" id="JAIWYP010000005">
    <property type="protein sequence ID" value="KAH3820535.1"/>
    <property type="molecule type" value="Genomic_DNA"/>
</dbReference>
<evidence type="ECO:0000313" key="4">
    <source>
        <dbReference type="EMBL" id="KAH3820535.1"/>
    </source>
</evidence>
<gene>
    <name evidence="4" type="ORF">DPMN_122279</name>
</gene>
<feature type="transmembrane region" description="Helical" evidence="2">
    <location>
        <begin position="12"/>
        <end position="33"/>
    </location>
</feature>
<dbReference type="GO" id="GO:0003779">
    <property type="term" value="F:actin binding"/>
    <property type="evidence" value="ECO:0007669"/>
    <property type="project" value="InterPro"/>
</dbReference>
<protein>
    <recommendedName>
        <fullName evidence="3">WH2 domain-containing protein</fullName>
    </recommendedName>
</protein>
<dbReference type="SUPFAM" id="SSF56112">
    <property type="entry name" value="Protein kinase-like (PK-like)"/>
    <property type="match status" value="1"/>
</dbReference>
<evidence type="ECO:0000313" key="5">
    <source>
        <dbReference type="Proteomes" id="UP000828390"/>
    </source>
</evidence>
<keyword evidence="5" id="KW-1185">Reference proteome</keyword>
<evidence type="ECO:0000256" key="1">
    <source>
        <dbReference type="SAM" id="MobiDB-lite"/>
    </source>
</evidence>
<dbReference type="Gene3D" id="1.10.510.10">
    <property type="entry name" value="Transferase(Phosphotransferase) domain 1"/>
    <property type="match status" value="1"/>
</dbReference>
<dbReference type="AlphaFoldDB" id="A0A9D4JQ91"/>
<feature type="domain" description="WH2" evidence="3">
    <location>
        <begin position="479"/>
        <end position="496"/>
    </location>
</feature>
<reference evidence="4" key="1">
    <citation type="journal article" date="2019" name="bioRxiv">
        <title>The Genome of the Zebra Mussel, Dreissena polymorpha: A Resource for Invasive Species Research.</title>
        <authorList>
            <person name="McCartney M.A."/>
            <person name="Auch B."/>
            <person name="Kono T."/>
            <person name="Mallez S."/>
            <person name="Zhang Y."/>
            <person name="Obille A."/>
            <person name="Becker A."/>
            <person name="Abrahante J.E."/>
            <person name="Garbe J."/>
            <person name="Badalamenti J.P."/>
            <person name="Herman A."/>
            <person name="Mangelson H."/>
            <person name="Liachko I."/>
            <person name="Sullivan S."/>
            <person name="Sone E.D."/>
            <person name="Koren S."/>
            <person name="Silverstein K.A.T."/>
            <person name="Beckman K.B."/>
            <person name="Gohl D.M."/>
        </authorList>
    </citation>
    <scope>NUCLEOTIDE SEQUENCE</scope>
    <source>
        <strain evidence="4">Duluth1</strain>
        <tissue evidence="4">Whole animal</tissue>
    </source>
</reference>
<dbReference type="OrthoDB" id="10045021at2759"/>
<dbReference type="CDD" id="cd22064">
    <property type="entry name" value="WH2_WAS_WASL"/>
    <property type="match status" value="1"/>
</dbReference>
<dbReference type="Pfam" id="PF02205">
    <property type="entry name" value="WH2"/>
    <property type="match status" value="1"/>
</dbReference>
<keyword evidence="2" id="KW-0472">Membrane</keyword>